<gene>
    <name evidence="2" type="ORF">M404DRAFT_371413</name>
</gene>
<feature type="chain" id="PRO_5002167154" evidence="1">
    <location>
        <begin position="34"/>
        <end position="99"/>
    </location>
</feature>
<organism evidence="2 3">
    <name type="scientific">Pisolithus tinctorius Marx 270</name>
    <dbReference type="NCBI Taxonomy" id="870435"/>
    <lineage>
        <taxon>Eukaryota</taxon>
        <taxon>Fungi</taxon>
        <taxon>Dikarya</taxon>
        <taxon>Basidiomycota</taxon>
        <taxon>Agaricomycotina</taxon>
        <taxon>Agaricomycetes</taxon>
        <taxon>Agaricomycetidae</taxon>
        <taxon>Boletales</taxon>
        <taxon>Sclerodermatineae</taxon>
        <taxon>Pisolithaceae</taxon>
        <taxon>Pisolithus</taxon>
    </lineage>
</organism>
<protein>
    <submittedName>
        <fullName evidence="2">Uncharacterized protein</fullName>
    </submittedName>
</protein>
<proteinExistence type="predicted"/>
<dbReference type="EMBL" id="KN832086">
    <property type="protein sequence ID" value="KIN94784.1"/>
    <property type="molecule type" value="Genomic_DNA"/>
</dbReference>
<accession>A0A0C3N104</accession>
<keyword evidence="3" id="KW-1185">Reference proteome</keyword>
<keyword evidence="1" id="KW-0732">Signal</keyword>
<name>A0A0C3N104_PISTI</name>
<evidence type="ECO:0000256" key="1">
    <source>
        <dbReference type="SAM" id="SignalP"/>
    </source>
</evidence>
<dbReference type="AlphaFoldDB" id="A0A0C3N104"/>
<sequence length="99" mass="11151">MTIFNHPHTHPYVHPFAFLVVAIHHLLSSLTTSFPVTHAVLHTHNCLSPVICLEYPHSNTAFSSSPLVTFRSGFSVMYSIPIHLHHTPLSALIYHNFLT</sequence>
<dbReference type="InParanoid" id="A0A0C3N104"/>
<evidence type="ECO:0000313" key="3">
    <source>
        <dbReference type="Proteomes" id="UP000054217"/>
    </source>
</evidence>
<dbReference type="HOGENOM" id="CLU_2321297_0_0_1"/>
<reference evidence="3" key="2">
    <citation type="submission" date="2015-01" db="EMBL/GenBank/DDBJ databases">
        <title>Evolutionary Origins and Diversification of the Mycorrhizal Mutualists.</title>
        <authorList>
            <consortium name="DOE Joint Genome Institute"/>
            <consortium name="Mycorrhizal Genomics Consortium"/>
            <person name="Kohler A."/>
            <person name="Kuo A."/>
            <person name="Nagy L.G."/>
            <person name="Floudas D."/>
            <person name="Copeland A."/>
            <person name="Barry K.W."/>
            <person name="Cichocki N."/>
            <person name="Veneault-Fourrey C."/>
            <person name="LaButti K."/>
            <person name="Lindquist E.A."/>
            <person name="Lipzen A."/>
            <person name="Lundell T."/>
            <person name="Morin E."/>
            <person name="Murat C."/>
            <person name="Riley R."/>
            <person name="Ohm R."/>
            <person name="Sun H."/>
            <person name="Tunlid A."/>
            <person name="Henrissat B."/>
            <person name="Grigoriev I.V."/>
            <person name="Hibbett D.S."/>
            <person name="Martin F."/>
        </authorList>
    </citation>
    <scope>NUCLEOTIDE SEQUENCE [LARGE SCALE GENOMIC DNA]</scope>
    <source>
        <strain evidence="3">Marx 270</strain>
    </source>
</reference>
<evidence type="ECO:0000313" key="2">
    <source>
        <dbReference type="EMBL" id="KIN94784.1"/>
    </source>
</evidence>
<dbReference type="Proteomes" id="UP000054217">
    <property type="component" value="Unassembled WGS sequence"/>
</dbReference>
<reference evidence="2 3" key="1">
    <citation type="submission" date="2014-04" db="EMBL/GenBank/DDBJ databases">
        <authorList>
            <consortium name="DOE Joint Genome Institute"/>
            <person name="Kuo A."/>
            <person name="Kohler A."/>
            <person name="Costa M.D."/>
            <person name="Nagy L.G."/>
            <person name="Floudas D."/>
            <person name="Copeland A."/>
            <person name="Barry K.W."/>
            <person name="Cichocki N."/>
            <person name="Veneault-Fourrey C."/>
            <person name="LaButti K."/>
            <person name="Lindquist E.A."/>
            <person name="Lipzen A."/>
            <person name="Lundell T."/>
            <person name="Morin E."/>
            <person name="Murat C."/>
            <person name="Sun H."/>
            <person name="Tunlid A."/>
            <person name="Henrissat B."/>
            <person name="Grigoriev I.V."/>
            <person name="Hibbett D.S."/>
            <person name="Martin F."/>
            <person name="Nordberg H.P."/>
            <person name="Cantor M.N."/>
            <person name="Hua S.X."/>
        </authorList>
    </citation>
    <scope>NUCLEOTIDE SEQUENCE [LARGE SCALE GENOMIC DNA]</scope>
    <source>
        <strain evidence="2 3">Marx 270</strain>
    </source>
</reference>
<feature type="signal peptide" evidence="1">
    <location>
        <begin position="1"/>
        <end position="33"/>
    </location>
</feature>